<keyword evidence="2" id="KW-1133">Transmembrane helix</keyword>
<feature type="region of interest" description="Disordered" evidence="1">
    <location>
        <begin position="496"/>
        <end position="528"/>
    </location>
</feature>
<gene>
    <name evidence="3" type="ORF">Hypma_001041</name>
</gene>
<feature type="compositionally biased region" description="Polar residues" evidence="1">
    <location>
        <begin position="415"/>
        <end position="428"/>
    </location>
</feature>
<dbReference type="Proteomes" id="UP000076154">
    <property type="component" value="Unassembled WGS sequence"/>
</dbReference>
<keyword evidence="2" id="KW-0812">Transmembrane</keyword>
<feature type="region of interest" description="Disordered" evidence="1">
    <location>
        <begin position="288"/>
        <end position="307"/>
    </location>
</feature>
<evidence type="ECO:0000256" key="2">
    <source>
        <dbReference type="SAM" id="Phobius"/>
    </source>
</evidence>
<feature type="region of interest" description="Disordered" evidence="1">
    <location>
        <begin position="552"/>
        <end position="621"/>
    </location>
</feature>
<sequence>MAALYLHNAIHAPEPSSVSWSAPSTHQRNVSTVSNTTLHTSTSEFSHPTEPLLHSSTSEAIAYMDMLSRQPVHPGSRPHLGWTGSLSLEGDPITSRERKAFRDRFMKQRLRRLKLLKGLLEGVMGAFAVYNTIRYFLAFTIYDSPDGQTVSLAMGICTGASLAFMACAYILSIFQPHLLIQQIPLRTVLLSRTAFHALASFTLLAPALVNMVFLFMWKNSGIPELNVLQRCHVDIDVIWTASSSPCRPSGWVAWLALSIVRLVVTISIIILYHIIASKYHITRRPSLSRYPQKRRHSHGMPSETSLSPSMAGFPNLSFATPHHNHNLHRSSDSTLKSQSNSKYSSSQQHQTLTAAASSVYSDAEEGPSDSDHTHNQDSLANIENDAELISFRERFHSLVSQIARETEEGLELARSDTSLSPQQTNSVLSGERDLPPIPPTVGYDEFGRPYPPDEHIQILNGFVRRMPTIESMGSREMGSMGTSSMYTNGDTMTTSIRSIPLSRPPTRANTMSISEYSVGSQPPSRSNSISAGAEILMSGGRTSEIGELVDRAERSEGVDGRGSLNGSGYTSTGSSYPSTMSYYTATSYGSSALMPSERENSPPPPLPTPPPASPVHPPGLL</sequence>
<feature type="transmembrane region" description="Helical" evidence="2">
    <location>
        <begin position="195"/>
        <end position="217"/>
    </location>
</feature>
<accession>A0A369J861</accession>
<feature type="transmembrane region" description="Helical" evidence="2">
    <location>
        <begin position="251"/>
        <end position="275"/>
    </location>
</feature>
<feature type="compositionally biased region" description="Polar residues" evidence="1">
    <location>
        <begin position="351"/>
        <end position="360"/>
    </location>
</feature>
<evidence type="ECO:0000256" key="1">
    <source>
        <dbReference type="SAM" id="MobiDB-lite"/>
    </source>
</evidence>
<feature type="region of interest" description="Disordered" evidence="1">
    <location>
        <begin position="412"/>
        <end position="437"/>
    </location>
</feature>
<protein>
    <submittedName>
        <fullName evidence="3">Uncharacterized protein</fullName>
    </submittedName>
</protein>
<feature type="transmembrane region" description="Helical" evidence="2">
    <location>
        <begin position="115"/>
        <end position="137"/>
    </location>
</feature>
<feature type="region of interest" description="Disordered" evidence="1">
    <location>
        <begin position="321"/>
        <end position="376"/>
    </location>
</feature>
<feature type="compositionally biased region" description="Pro residues" evidence="1">
    <location>
        <begin position="601"/>
        <end position="621"/>
    </location>
</feature>
<feature type="compositionally biased region" description="Low complexity" evidence="1">
    <location>
        <begin position="337"/>
        <end position="350"/>
    </location>
</feature>
<feature type="compositionally biased region" description="Polar residues" evidence="1">
    <location>
        <begin position="507"/>
        <end position="528"/>
    </location>
</feature>
<dbReference type="OrthoDB" id="3222669at2759"/>
<evidence type="ECO:0000313" key="4">
    <source>
        <dbReference type="Proteomes" id="UP000076154"/>
    </source>
</evidence>
<comment type="caution">
    <text evidence="3">The sequence shown here is derived from an EMBL/GenBank/DDBJ whole genome shotgun (WGS) entry which is preliminary data.</text>
</comment>
<reference evidence="3" key="1">
    <citation type="submission" date="2018-04" db="EMBL/GenBank/DDBJ databases">
        <title>Whole genome sequencing of Hypsizygus marmoreus.</title>
        <authorList>
            <person name="Choi I.-G."/>
            <person name="Min B."/>
            <person name="Kim J.-G."/>
            <person name="Kim S."/>
            <person name="Oh Y.-L."/>
            <person name="Kong W.-S."/>
            <person name="Park H."/>
            <person name="Jeong J."/>
            <person name="Song E.-S."/>
        </authorList>
    </citation>
    <scope>NUCLEOTIDE SEQUENCE [LARGE SCALE GENOMIC DNA]</scope>
    <source>
        <strain evidence="3">51987-8</strain>
    </source>
</reference>
<dbReference type="AlphaFoldDB" id="A0A369J861"/>
<keyword evidence="2" id="KW-0472">Membrane</keyword>
<proteinExistence type="predicted"/>
<organism evidence="3 4">
    <name type="scientific">Hypsizygus marmoreus</name>
    <name type="common">White beech mushroom</name>
    <name type="synonym">Agaricus marmoreus</name>
    <dbReference type="NCBI Taxonomy" id="39966"/>
    <lineage>
        <taxon>Eukaryota</taxon>
        <taxon>Fungi</taxon>
        <taxon>Dikarya</taxon>
        <taxon>Basidiomycota</taxon>
        <taxon>Agaricomycotina</taxon>
        <taxon>Agaricomycetes</taxon>
        <taxon>Agaricomycetidae</taxon>
        <taxon>Agaricales</taxon>
        <taxon>Tricholomatineae</taxon>
        <taxon>Lyophyllaceae</taxon>
        <taxon>Hypsizygus</taxon>
    </lineage>
</organism>
<feature type="compositionally biased region" description="Low complexity" evidence="1">
    <location>
        <begin position="562"/>
        <end position="591"/>
    </location>
</feature>
<dbReference type="EMBL" id="LUEZ02000110">
    <property type="protein sequence ID" value="RDB17602.1"/>
    <property type="molecule type" value="Genomic_DNA"/>
</dbReference>
<name>A0A369J861_HYPMA</name>
<dbReference type="InParanoid" id="A0A369J861"/>
<evidence type="ECO:0000313" key="3">
    <source>
        <dbReference type="EMBL" id="RDB17602.1"/>
    </source>
</evidence>
<dbReference type="STRING" id="39966.A0A369J861"/>
<keyword evidence="4" id="KW-1185">Reference proteome</keyword>
<feature type="transmembrane region" description="Helical" evidence="2">
    <location>
        <begin position="149"/>
        <end position="174"/>
    </location>
</feature>